<sequence>MTYADVLRAFTVVENSSSNRFFFNNTGGLRPYILLKKNNKNDNAPRASSAPPMPPQIAGMSIGVQIVRGRPASASDNLFEATTLKTKKINYRNNGGAEPDAPGIIIAGHPPSPCECNIQGAMIICRQCGAYCHDNCISRQCICATCLTC</sequence>
<dbReference type="Pfam" id="PF13922">
    <property type="entry name" value="PHD_3"/>
    <property type="match status" value="1"/>
</dbReference>
<organism evidence="2 3">
    <name type="scientific">Trichomalopsis sarcophagae</name>
    <dbReference type="NCBI Taxonomy" id="543379"/>
    <lineage>
        <taxon>Eukaryota</taxon>
        <taxon>Metazoa</taxon>
        <taxon>Ecdysozoa</taxon>
        <taxon>Arthropoda</taxon>
        <taxon>Hexapoda</taxon>
        <taxon>Insecta</taxon>
        <taxon>Pterygota</taxon>
        <taxon>Neoptera</taxon>
        <taxon>Endopterygota</taxon>
        <taxon>Hymenoptera</taxon>
        <taxon>Apocrita</taxon>
        <taxon>Proctotrupomorpha</taxon>
        <taxon>Chalcidoidea</taxon>
        <taxon>Pteromalidae</taxon>
        <taxon>Pteromalinae</taxon>
        <taxon>Trichomalopsis</taxon>
    </lineage>
</organism>
<feature type="domain" description="Protein ASX-like PHD" evidence="1">
    <location>
        <begin position="100"/>
        <end position="147"/>
    </location>
</feature>
<evidence type="ECO:0000313" key="2">
    <source>
        <dbReference type="EMBL" id="OXU23655.1"/>
    </source>
</evidence>
<dbReference type="GO" id="GO:0003677">
    <property type="term" value="F:DNA binding"/>
    <property type="evidence" value="ECO:0007669"/>
    <property type="project" value="InterPro"/>
</dbReference>
<gene>
    <name evidence="2" type="ORF">TSAR_003894</name>
</gene>
<evidence type="ECO:0000313" key="3">
    <source>
        <dbReference type="Proteomes" id="UP000215335"/>
    </source>
</evidence>
<proteinExistence type="predicted"/>
<name>A0A232EZ70_9HYME</name>
<dbReference type="Proteomes" id="UP000215335">
    <property type="component" value="Unassembled WGS sequence"/>
</dbReference>
<reference evidence="2 3" key="1">
    <citation type="journal article" date="2017" name="Curr. Biol.">
        <title>The Evolution of Venom by Co-option of Single-Copy Genes.</title>
        <authorList>
            <person name="Martinson E.O."/>
            <person name="Mrinalini"/>
            <person name="Kelkar Y.D."/>
            <person name="Chang C.H."/>
            <person name="Werren J.H."/>
        </authorList>
    </citation>
    <scope>NUCLEOTIDE SEQUENCE [LARGE SCALE GENOMIC DNA]</scope>
    <source>
        <strain evidence="2 3">Alberta</strain>
        <tissue evidence="2">Whole body</tissue>
    </source>
</reference>
<dbReference type="STRING" id="543379.A0A232EZ70"/>
<dbReference type="AlphaFoldDB" id="A0A232EZ70"/>
<dbReference type="InterPro" id="IPR026905">
    <property type="entry name" value="ASX-like_PHD"/>
</dbReference>
<dbReference type="EMBL" id="NNAY01001538">
    <property type="protein sequence ID" value="OXU23655.1"/>
    <property type="molecule type" value="Genomic_DNA"/>
</dbReference>
<keyword evidence="3" id="KW-1185">Reference proteome</keyword>
<comment type="caution">
    <text evidence="2">The sequence shown here is derived from an EMBL/GenBank/DDBJ whole genome shotgun (WGS) entry which is preliminary data.</text>
</comment>
<protein>
    <recommendedName>
        <fullName evidence="1">Protein ASX-like PHD domain-containing protein</fullName>
    </recommendedName>
</protein>
<accession>A0A232EZ70</accession>
<evidence type="ECO:0000259" key="1">
    <source>
        <dbReference type="Pfam" id="PF13922"/>
    </source>
</evidence>